<proteinExistence type="predicted"/>
<evidence type="ECO:0000256" key="1">
    <source>
        <dbReference type="SAM" id="SignalP"/>
    </source>
</evidence>
<name>A0AAD0VEC7_9ACTN</name>
<evidence type="ECO:0008006" key="6">
    <source>
        <dbReference type="Google" id="ProtNLM"/>
    </source>
</evidence>
<evidence type="ECO:0000313" key="3">
    <source>
        <dbReference type="EMBL" id="UTR82182.1"/>
    </source>
</evidence>
<dbReference type="Proteomes" id="UP000253779">
    <property type="component" value="Chromosome"/>
</dbReference>
<dbReference type="AlphaFoldDB" id="A0AAD0VEC7"/>
<feature type="signal peptide" evidence="1">
    <location>
        <begin position="1"/>
        <end position="33"/>
    </location>
</feature>
<organism evidence="2 4">
    <name type="scientific">Streptomyces cavourensis</name>
    <dbReference type="NCBI Taxonomy" id="67258"/>
    <lineage>
        <taxon>Bacteria</taxon>
        <taxon>Bacillati</taxon>
        <taxon>Actinomycetota</taxon>
        <taxon>Actinomycetes</taxon>
        <taxon>Kitasatosporales</taxon>
        <taxon>Streptomycetaceae</taxon>
        <taxon>Streptomyces</taxon>
    </lineage>
</organism>
<evidence type="ECO:0000313" key="2">
    <source>
        <dbReference type="EMBL" id="AXI71781.1"/>
    </source>
</evidence>
<dbReference type="EMBL" id="CP101397">
    <property type="protein sequence ID" value="UTR82182.1"/>
    <property type="molecule type" value="Genomic_DNA"/>
</dbReference>
<dbReference type="RefSeq" id="WP_114931323.1">
    <property type="nucleotide sequence ID" value="NZ_CP030930.1"/>
</dbReference>
<feature type="chain" id="PRO_5042106224" description="Peptidase inhibitor family I36" evidence="1">
    <location>
        <begin position="34"/>
        <end position="122"/>
    </location>
</feature>
<keyword evidence="5" id="KW-1185">Reference proteome</keyword>
<reference evidence="3" key="2">
    <citation type="submission" date="2022-07" db="EMBL/GenBank/DDBJ databases">
        <title>Genomic of Streptomyces cavourensis F2.</title>
        <authorList>
            <person name="Hu S."/>
            <person name="Liang W."/>
        </authorList>
    </citation>
    <scope>NUCLEOTIDE SEQUENCE</scope>
    <source>
        <strain evidence="3">F2</strain>
    </source>
</reference>
<sequence>MTGSKLKQRLTGAAGVLVLTAGLGVAGTAPAQAAPKDCPYPYVCFYQGNGKTGQYKDVTSGYQSVGRSSSATSIYNSRNDDVVYVRYSDGLVVCAPPKKQLNLSRYPAKSITGVRISSSPKC</sequence>
<gene>
    <name evidence="2" type="ORF">DTW94_11175</name>
    <name evidence="3" type="ORF">NLU04_28735</name>
</gene>
<reference evidence="2 4" key="1">
    <citation type="submission" date="2018-07" db="EMBL/GenBank/DDBJ databases">
        <title>Complete genome sequence of soil actinomycete Streptomyces cavourensis tj430.</title>
        <authorList>
            <person name="Wang P."/>
            <person name="Huang Y."/>
        </authorList>
    </citation>
    <scope>NUCLEOTIDE SEQUENCE [LARGE SCALE GENOMIC DNA]</scope>
    <source>
        <strain evidence="2 4">TJ430</strain>
    </source>
</reference>
<evidence type="ECO:0000313" key="4">
    <source>
        <dbReference type="Proteomes" id="UP000253779"/>
    </source>
</evidence>
<accession>A0AAD0VEC7</accession>
<protein>
    <recommendedName>
        <fullName evidence="6">Peptidase inhibitor family I36</fullName>
    </recommendedName>
</protein>
<dbReference type="Proteomes" id="UP001058236">
    <property type="component" value="Chromosome"/>
</dbReference>
<evidence type="ECO:0000313" key="5">
    <source>
        <dbReference type="Proteomes" id="UP001058236"/>
    </source>
</evidence>
<keyword evidence="1" id="KW-0732">Signal</keyword>
<dbReference type="EMBL" id="CP030930">
    <property type="protein sequence ID" value="AXI71781.1"/>
    <property type="molecule type" value="Genomic_DNA"/>
</dbReference>